<dbReference type="RefSeq" id="WP_092993507.1">
    <property type="nucleotide sequence ID" value="NZ_FMWD01000003.1"/>
</dbReference>
<feature type="transmembrane region" description="Helical" evidence="2">
    <location>
        <begin position="90"/>
        <end position="113"/>
    </location>
</feature>
<keyword evidence="4" id="KW-1185">Reference proteome</keyword>
<name>A0A1G5PZQ2_9GAMM</name>
<dbReference type="EMBL" id="FMWD01000003">
    <property type="protein sequence ID" value="SCZ54907.1"/>
    <property type="molecule type" value="Genomic_DNA"/>
</dbReference>
<keyword evidence="2" id="KW-0472">Membrane</keyword>
<keyword evidence="2" id="KW-1133">Transmembrane helix</keyword>
<keyword evidence="2" id="KW-0812">Transmembrane</keyword>
<evidence type="ECO:0000313" key="4">
    <source>
        <dbReference type="Proteomes" id="UP000199648"/>
    </source>
</evidence>
<dbReference type="AlphaFoldDB" id="A0A1G5PZQ2"/>
<sequence length="115" mass="12168">MAIQVIPILKALGPVITTAGSLYAEWQKGREPGAGATERPSGTASERLLRLEALNAENANLIAQLGEQLRAVALQVEKAERAAEVERARLGWLVNIALGVALVAIAMALWVLFAG</sequence>
<protein>
    <submittedName>
        <fullName evidence="3">Uncharacterized protein</fullName>
    </submittedName>
</protein>
<reference evidence="3 4" key="1">
    <citation type="submission" date="2016-10" db="EMBL/GenBank/DDBJ databases">
        <authorList>
            <person name="de Groot N.N."/>
        </authorList>
    </citation>
    <scope>NUCLEOTIDE SEQUENCE [LARGE SCALE GENOMIC DNA]</scope>
    <source>
        <strain evidence="3 4">HLD2</strain>
    </source>
</reference>
<evidence type="ECO:0000256" key="2">
    <source>
        <dbReference type="SAM" id="Phobius"/>
    </source>
</evidence>
<organism evidence="3 4">
    <name type="scientific">Thiohalomonas denitrificans</name>
    <dbReference type="NCBI Taxonomy" id="415747"/>
    <lineage>
        <taxon>Bacteria</taxon>
        <taxon>Pseudomonadati</taxon>
        <taxon>Pseudomonadota</taxon>
        <taxon>Gammaproteobacteria</taxon>
        <taxon>Thiohalomonadales</taxon>
        <taxon>Thiohalomonadaceae</taxon>
        <taxon>Thiohalomonas</taxon>
    </lineage>
</organism>
<evidence type="ECO:0000256" key="1">
    <source>
        <dbReference type="SAM" id="Coils"/>
    </source>
</evidence>
<dbReference type="Proteomes" id="UP000199648">
    <property type="component" value="Unassembled WGS sequence"/>
</dbReference>
<evidence type="ECO:0000313" key="3">
    <source>
        <dbReference type="EMBL" id="SCZ54907.1"/>
    </source>
</evidence>
<feature type="coiled-coil region" evidence="1">
    <location>
        <begin position="51"/>
        <end position="82"/>
    </location>
</feature>
<accession>A0A1G5PZQ2</accession>
<gene>
    <name evidence="3" type="ORF">SAMN03097708_01044</name>
</gene>
<proteinExistence type="predicted"/>
<keyword evidence="1" id="KW-0175">Coiled coil</keyword>